<organism evidence="2 3">
    <name type="scientific">Lentithecium fluviatile CBS 122367</name>
    <dbReference type="NCBI Taxonomy" id="1168545"/>
    <lineage>
        <taxon>Eukaryota</taxon>
        <taxon>Fungi</taxon>
        <taxon>Dikarya</taxon>
        <taxon>Ascomycota</taxon>
        <taxon>Pezizomycotina</taxon>
        <taxon>Dothideomycetes</taxon>
        <taxon>Pleosporomycetidae</taxon>
        <taxon>Pleosporales</taxon>
        <taxon>Massarineae</taxon>
        <taxon>Lentitheciaceae</taxon>
        <taxon>Lentithecium</taxon>
    </lineage>
</organism>
<dbReference type="PANTHER" id="PTHR36195">
    <property type="entry name" value="DOMAIN PROTEIN, PUTATIVE (AFU_ORTHOLOGUE AFUA_5G01990)-RELATED-RELATED"/>
    <property type="match status" value="1"/>
</dbReference>
<evidence type="ECO:0008006" key="4">
    <source>
        <dbReference type="Google" id="ProtNLM"/>
    </source>
</evidence>
<dbReference type="Pfam" id="PF04681">
    <property type="entry name" value="Bys1"/>
    <property type="match status" value="1"/>
</dbReference>
<dbReference type="InterPro" id="IPR006771">
    <property type="entry name" value="CetA-like"/>
</dbReference>
<dbReference type="OrthoDB" id="3682664at2759"/>
<feature type="signal peptide" evidence="1">
    <location>
        <begin position="1"/>
        <end position="16"/>
    </location>
</feature>
<sequence length="186" mass="20139">MKYPLLLLSLIAGAHAVGRAIVTNQCDDPVYLWSVGSDISPQVVLEKDQSYSEVFHHDPKTGGIAIKIAPVENGIFLPNVSQTIFAYNLDGNTIWYDMSDIFGDGFTGRRMTVAPTDAACESIIWWGGKPPGGSQVKNCQAETDLELTFCTGHCLPSWSLCGDMAPGETRFCCTHCIGSHHCVAAQ</sequence>
<keyword evidence="3" id="KW-1185">Reference proteome</keyword>
<dbReference type="Proteomes" id="UP000799291">
    <property type="component" value="Unassembled WGS sequence"/>
</dbReference>
<protein>
    <recommendedName>
        <fullName evidence="4">BYS1 domain protein</fullName>
    </recommendedName>
</protein>
<proteinExistence type="predicted"/>
<keyword evidence="1" id="KW-0732">Signal</keyword>
<dbReference type="AlphaFoldDB" id="A0A6G1IH86"/>
<evidence type="ECO:0000256" key="1">
    <source>
        <dbReference type="SAM" id="SignalP"/>
    </source>
</evidence>
<evidence type="ECO:0000313" key="2">
    <source>
        <dbReference type="EMBL" id="KAF2677495.1"/>
    </source>
</evidence>
<reference evidence="2" key="1">
    <citation type="journal article" date="2020" name="Stud. Mycol.">
        <title>101 Dothideomycetes genomes: a test case for predicting lifestyles and emergence of pathogens.</title>
        <authorList>
            <person name="Haridas S."/>
            <person name="Albert R."/>
            <person name="Binder M."/>
            <person name="Bloem J."/>
            <person name="Labutti K."/>
            <person name="Salamov A."/>
            <person name="Andreopoulos B."/>
            <person name="Baker S."/>
            <person name="Barry K."/>
            <person name="Bills G."/>
            <person name="Bluhm B."/>
            <person name="Cannon C."/>
            <person name="Castanera R."/>
            <person name="Culley D."/>
            <person name="Daum C."/>
            <person name="Ezra D."/>
            <person name="Gonzalez J."/>
            <person name="Henrissat B."/>
            <person name="Kuo A."/>
            <person name="Liang C."/>
            <person name="Lipzen A."/>
            <person name="Lutzoni F."/>
            <person name="Magnuson J."/>
            <person name="Mondo S."/>
            <person name="Nolan M."/>
            <person name="Ohm R."/>
            <person name="Pangilinan J."/>
            <person name="Park H.-J."/>
            <person name="Ramirez L."/>
            <person name="Alfaro M."/>
            <person name="Sun H."/>
            <person name="Tritt A."/>
            <person name="Yoshinaga Y."/>
            <person name="Zwiers L.-H."/>
            <person name="Turgeon B."/>
            <person name="Goodwin S."/>
            <person name="Spatafora J."/>
            <person name="Crous P."/>
            <person name="Grigoriev I."/>
        </authorList>
    </citation>
    <scope>NUCLEOTIDE SEQUENCE</scope>
    <source>
        <strain evidence="2">CBS 122367</strain>
    </source>
</reference>
<dbReference type="EMBL" id="MU005622">
    <property type="protein sequence ID" value="KAF2677495.1"/>
    <property type="molecule type" value="Genomic_DNA"/>
</dbReference>
<gene>
    <name evidence="2" type="ORF">K458DRAFT_319660</name>
</gene>
<evidence type="ECO:0000313" key="3">
    <source>
        <dbReference type="Proteomes" id="UP000799291"/>
    </source>
</evidence>
<accession>A0A6G1IH86</accession>
<name>A0A6G1IH86_9PLEO</name>
<dbReference type="PANTHER" id="PTHR36195:SF4">
    <property type="entry name" value="DOMAIN PROTEIN, PUTATIVE (AFU_ORTHOLOGUE AFUA_5G01990)-RELATED"/>
    <property type="match status" value="1"/>
</dbReference>
<feature type="chain" id="PRO_5026206905" description="BYS1 domain protein" evidence="1">
    <location>
        <begin position="17"/>
        <end position="186"/>
    </location>
</feature>